<keyword evidence="6 8" id="KW-0443">Lipid metabolism</keyword>
<keyword evidence="2 8" id="KW-0808">Transferase</keyword>
<evidence type="ECO:0000313" key="10">
    <source>
        <dbReference type="EMBL" id="QKZ96262.1"/>
    </source>
</evidence>
<evidence type="ECO:0000313" key="11">
    <source>
        <dbReference type="Proteomes" id="UP000509421"/>
    </source>
</evidence>
<dbReference type="EC" id="2.7.8.7" evidence="8"/>
<dbReference type="EMBL" id="CP056117">
    <property type="protein sequence ID" value="QKZ96262.1"/>
    <property type="molecule type" value="Genomic_DNA"/>
</dbReference>
<comment type="catalytic activity">
    <reaction evidence="8">
        <text>apo-[ACP] + CoA = holo-[ACP] + adenosine 3',5'-bisphosphate + H(+)</text>
        <dbReference type="Rhea" id="RHEA:12068"/>
        <dbReference type="Rhea" id="RHEA-COMP:9685"/>
        <dbReference type="Rhea" id="RHEA-COMP:9690"/>
        <dbReference type="ChEBI" id="CHEBI:15378"/>
        <dbReference type="ChEBI" id="CHEBI:29999"/>
        <dbReference type="ChEBI" id="CHEBI:57287"/>
        <dbReference type="ChEBI" id="CHEBI:58343"/>
        <dbReference type="ChEBI" id="CHEBI:64479"/>
        <dbReference type="EC" id="2.7.8.7"/>
    </reaction>
</comment>
<feature type="binding site" evidence="8">
    <location>
        <position position="55"/>
    </location>
    <ligand>
        <name>Mg(2+)</name>
        <dbReference type="ChEBI" id="CHEBI:18420"/>
    </ligand>
</feature>
<dbReference type="GO" id="GO:0006633">
    <property type="term" value="P:fatty acid biosynthetic process"/>
    <property type="evidence" value="ECO:0007669"/>
    <property type="project" value="UniProtKB-UniRule"/>
</dbReference>
<dbReference type="HAMAP" id="MF_00101">
    <property type="entry name" value="AcpS"/>
    <property type="match status" value="1"/>
</dbReference>
<dbReference type="InterPro" id="IPR002582">
    <property type="entry name" value="ACPS"/>
</dbReference>
<dbReference type="SUPFAM" id="SSF56214">
    <property type="entry name" value="4'-phosphopantetheinyl transferase"/>
    <property type="match status" value="1"/>
</dbReference>
<comment type="similarity">
    <text evidence="8">Belongs to the P-Pant transferase superfamily. AcpS family.</text>
</comment>
<name>A0A7H8U8K8_ENTCL</name>
<dbReference type="GO" id="GO:0008897">
    <property type="term" value="F:holo-[acyl-carrier-protein] synthase activity"/>
    <property type="evidence" value="ECO:0007669"/>
    <property type="project" value="UniProtKB-UniRule"/>
</dbReference>
<sequence>MRIGTDIVEVSRIKRAITNWQNDFLQRVFTQQENIKINREDPNYERATGFWAAKEAMVKALGCGYRDGITFKDIEISHDELGCPHFIFSGRVKEMLDDKQLKHASLSISHCQNYATAVVILY</sequence>
<keyword evidence="4 8" id="KW-0276">Fatty acid metabolism</keyword>
<feature type="domain" description="4'-phosphopantetheinyl transferase" evidence="9">
    <location>
        <begin position="2"/>
        <end position="119"/>
    </location>
</feature>
<keyword evidence="7 8" id="KW-0275">Fatty acid biosynthesis</keyword>
<accession>A0A7H8U8K8</accession>
<evidence type="ECO:0000256" key="4">
    <source>
        <dbReference type="ARBA" id="ARBA00022832"/>
    </source>
</evidence>
<dbReference type="Gene3D" id="3.90.470.20">
    <property type="entry name" value="4'-phosphopantetheinyl transferase domain"/>
    <property type="match status" value="1"/>
</dbReference>
<dbReference type="NCBIfam" id="TIGR00556">
    <property type="entry name" value="pantethn_trn"/>
    <property type="match status" value="1"/>
</dbReference>
<dbReference type="RefSeq" id="WP_176608645.1">
    <property type="nucleotide sequence ID" value="NZ_CP056117.1"/>
</dbReference>
<keyword evidence="1 8" id="KW-0444">Lipid biosynthesis</keyword>
<dbReference type="GO" id="GO:0000287">
    <property type="term" value="F:magnesium ion binding"/>
    <property type="evidence" value="ECO:0007669"/>
    <property type="project" value="UniProtKB-UniRule"/>
</dbReference>
<comment type="function">
    <text evidence="8">Transfers the 4'-phosphopantetheine moiety from coenzyme A to a Ser of acyl-carrier-protein.</text>
</comment>
<evidence type="ECO:0000256" key="1">
    <source>
        <dbReference type="ARBA" id="ARBA00022516"/>
    </source>
</evidence>
<evidence type="ECO:0000256" key="3">
    <source>
        <dbReference type="ARBA" id="ARBA00022723"/>
    </source>
</evidence>
<dbReference type="InterPro" id="IPR004568">
    <property type="entry name" value="Ppantetheine-prot_Trfase_dom"/>
</dbReference>
<organism evidence="10 11">
    <name type="scientific">Enterobacter cloacae</name>
    <dbReference type="NCBI Taxonomy" id="550"/>
    <lineage>
        <taxon>Bacteria</taxon>
        <taxon>Pseudomonadati</taxon>
        <taxon>Pseudomonadota</taxon>
        <taxon>Gammaproteobacteria</taxon>
        <taxon>Enterobacterales</taxon>
        <taxon>Enterobacteriaceae</taxon>
        <taxon>Enterobacter</taxon>
        <taxon>Enterobacter cloacae complex</taxon>
    </lineage>
</organism>
<dbReference type="Proteomes" id="UP000509421">
    <property type="component" value="Chromosome"/>
</dbReference>
<dbReference type="AlphaFoldDB" id="A0A7H8U8K8"/>
<protein>
    <recommendedName>
        <fullName evidence="8">Holo-[acyl-carrier-protein] synthase</fullName>
        <shortName evidence="8">Holo-ACP synthase</shortName>
        <ecNumber evidence="8">2.7.8.7</ecNumber>
    </recommendedName>
    <alternativeName>
        <fullName evidence="8">4'-phosphopantetheinyl transferase AcpS</fullName>
    </alternativeName>
</protein>
<keyword evidence="8" id="KW-0963">Cytoplasm</keyword>
<keyword evidence="3 8" id="KW-0479">Metal-binding</keyword>
<proteinExistence type="inferred from homology"/>
<evidence type="ECO:0000256" key="6">
    <source>
        <dbReference type="ARBA" id="ARBA00023098"/>
    </source>
</evidence>
<evidence type="ECO:0000256" key="8">
    <source>
        <dbReference type="HAMAP-Rule" id="MF_00101"/>
    </source>
</evidence>
<feature type="binding site" evidence="8">
    <location>
        <position position="6"/>
    </location>
    <ligand>
        <name>Mg(2+)</name>
        <dbReference type="ChEBI" id="CHEBI:18420"/>
    </ligand>
</feature>
<dbReference type="NCBIfam" id="TIGR00516">
    <property type="entry name" value="acpS"/>
    <property type="match status" value="1"/>
</dbReference>
<gene>
    <name evidence="8 10" type="primary">acpS</name>
    <name evidence="10" type="ORF">HWQ14_00350</name>
</gene>
<evidence type="ECO:0000256" key="5">
    <source>
        <dbReference type="ARBA" id="ARBA00022842"/>
    </source>
</evidence>
<reference evidence="10 11" key="1">
    <citation type="submission" date="2020-06" db="EMBL/GenBank/DDBJ databases">
        <title>Long-read sequencing of DSM26481-BlokeschLab.</title>
        <authorList>
            <person name="Blokesch M."/>
        </authorList>
    </citation>
    <scope>NUCLEOTIDE SEQUENCE [LARGE SCALE GENOMIC DNA]</scope>
    <source>
        <strain evidence="10 11">DSM 26481</strain>
    </source>
</reference>
<comment type="subcellular location">
    <subcellularLocation>
        <location evidence="8">Cytoplasm</location>
    </subcellularLocation>
</comment>
<keyword evidence="5 8" id="KW-0460">Magnesium</keyword>
<evidence type="ECO:0000256" key="7">
    <source>
        <dbReference type="ARBA" id="ARBA00023160"/>
    </source>
</evidence>
<evidence type="ECO:0000259" key="9">
    <source>
        <dbReference type="Pfam" id="PF01648"/>
    </source>
</evidence>
<evidence type="ECO:0000256" key="2">
    <source>
        <dbReference type="ARBA" id="ARBA00022679"/>
    </source>
</evidence>
<comment type="cofactor">
    <cofactor evidence="8">
        <name>Mg(2+)</name>
        <dbReference type="ChEBI" id="CHEBI:18420"/>
    </cofactor>
</comment>
<dbReference type="GO" id="GO:0005737">
    <property type="term" value="C:cytoplasm"/>
    <property type="evidence" value="ECO:0007669"/>
    <property type="project" value="UniProtKB-SubCell"/>
</dbReference>
<dbReference type="InterPro" id="IPR008278">
    <property type="entry name" value="4-PPantetheinyl_Trfase_dom"/>
</dbReference>
<dbReference type="Pfam" id="PF01648">
    <property type="entry name" value="ACPS"/>
    <property type="match status" value="1"/>
</dbReference>
<dbReference type="InterPro" id="IPR037143">
    <property type="entry name" value="4-PPantetheinyl_Trfase_dom_sf"/>
</dbReference>